<organism evidence="1 2">
    <name type="scientific">Panagrellus redivivus</name>
    <name type="common">Microworm</name>
    <dbReference type="NCBI Taxonomy" id="6233"/>
    <lineage>
        <taxon>Eukaryota</taxon>
        <taxon>Metazoa</taxon>
        <taxon>Ecdysozoa</taxon>
        <taxon>Nematoda</taxon>
        <taxon>Chromadorea</taxon>
        <taxon>Rhabditida</taxon>
        <taxon>Tylenchina</taxon>
        <taxon>Panagrolaimomorpha</taxon>
        <taxon>Panagrolaimoidea</taxon>
        <taxon>Panagrolaimidae</taxon>
        <taxon>Panagrellus</taxon>
    </lineage>
</organism>
<evidence type="ECO:0000313" key="1">
    <source>
        <dbReference type="Proteomes" id="UP000492821"/>
    </source>
</evidence>
<reference evidence="1" key="1">
    <citation type="journal article" date="2013" name="Genetics">
        <title>The draft genome and transcriptome of Panagrellus redivivus are shaped by the harsh demands of a free-living lifestyle.</title>
        <authorList>
            <person name="Srinivasan J."/>
            <person name="Dillman A.R."/>
            <person name="Macchietto M.G."/>
            <person name="Heikkinen L."/>
            <person name="Lakso M."/>
            <person name="Fracchia K.M."/>
            <person name="Antoshechkin I."/>
            <person name="Mortazavi A."/>
            <person name="Wong G."/>
            <person name="Sternberg P.W."/>
        </authorList>
    </citation>
    <scope>NUCLEOTIDE SEQUENCE [LARGE SCALE GENOMIC DNA]</scope>
    <source>
        <strain evidence="1">MT8872</strain>
    </source>
</reference>
<dbReference type="WBParaSite" id="Pan_g10902.t1">
    <property type="protein sequence ID" value="Pan_g10902.t1"/>
    <property type="gene ID" value="Pan_g10902"/>
</dbReference>
<protein>
    <submittedName>
        <fullName evidence="2">F-box domain-containing protein</fullName>
    </submittedName>
</protein>
<dbReference type="Proteomes" id="UP000492821">
    <property type="component" value="Unassembled WGS sequence"/>
</dbReference>
<accession>A0A7E4UNL6</accession>
<proteinExistence type="predicted"/>
<evidence type="ECO:0000313" key="2">
    <source>
        <dbReference type="WBParaSite" id="Pan_g10902.t1"/>
    </source>
</evidence>
<name>A0A7E4UNL6_PANRE</name>
<reference evidence="2" key="2">
    <citation type="submission" date="2020-10" db="UniProtKB">
        <authorList>
            <consortium name="WormBaseParasite"/>
        </authorList>
    </citation>
    <scope>IDENTIFICATION</scope>
</reference>
<dbReference type="AlphaFoldDB" id="A0A7E4UNL6"/>
<sequence>MPYPLANLSYGLRCRLAELATLSERYNLQIAAGGIDICPPKLQPVITTNSFFLASYLRNKVPVNVLPQLIKCYEYFTFYYLNETYLTALEFVTVEPIHLFMCSCVVTPTFIQKTGSKLGRSVNKLFIDASDSYEDYEHGTQRIQTACLATVFTAFPNLEILHLDWVLPTSWLPNMEPHQTTKLRSFMLEIQSVDSIRGLNFAEFFKKHTKGFQMYLTYEDPLDDISKKEIINRYFIPSESEGTFDLRLQLYNDDVEDYVLKHE</sequence>
<keyword evidence="1" id="KW-1185">Reference proteome</keyword>